<accession>A0A428MLJ6</accession>
<feature type="signal peptide" evidence="7">
    <location>
        <begin position="1"/>
        <end position="27"/>
    </location>
</feature>
<dbReference type="InterPro" id="IPR051156">
    <property type="entry name" value="Mito/Outer_Membr_Metalloprot"/>
</dbReference>
<dbReference type="PANTHER" id="PTHR22726:SF1">
    <property type="entry name" value="METALLOENDOPEPTIDASE OMA1, MITOCHONDRIAL"/>
    <property type="match status" value="1"/>
</dbReference>
<sequence length="493" mass="51950">MRQAMRGAWLVLGAVLLVGASTQSAWARFQPQSCKNSFTEQQEITEGGKVAAEVFKQMPVLPDSSPVSQYVRQLGAKLVAVAPGYKWPYNFHVVASEEINAFALPGGAMFVNLGTIQAAETEAQLAGVMAHEISHVVMRHSTCNLTKQQTIGTWAGLGQMVAGIALGNGALGSMANQGIGMVTGLGFLRMSRDYEKQADLLGAGILYDAGYDPRGLPQFFETIQAKYGEGGAQIFSDHPNPGNRTQYVNAEIATFPPRPNPTVTSPEFTKIRALAAKEKTYNAKEVQTGGWRQTGKYALVAGGPAQVIPAAPAGRGQGGAVGVRLSQSALGLNDRMVAYQGAGFSVSYPSSWQKGEGQNGSVAFVPPNGSGQSGIAYGALIDSVRFKTAITDANTLAQATSAVAQQMSQQNGGMQQASQLVAVTVGGQPGNAVELRGRSPVADGGSALVERDWLVTVVRPDGSLSYMVFVAPEPDFAALKPVFSTMVQSFRVR</sequence>
<feature type="chain" id="PRO_5019272537" evidence="7">
    <location>
        <begin position="28"/>
        <end position="493"/>
    </location>
</feature>
<dbReference type="GO" id="GO:0004222">
    <property type="term" value="F:metalloendopeptidase activity"/>
    <property type="evidence" value="ECO:0007669"/>
    <property type="project" value="InterPro"/>
</dbReference>
<dbReference type="GO" id="GO:0051603">
    <property type="term" value="P:proteolysis involved in protein catabolic process"/>
    <property type="evidence" value="ECO:0007669"/>
    <property type="project" value="TreeGrafter"/>
</dbReference>
<proteinExistence type="predicted"/>
<dbReference type="Gene3D" id="3.40.1000.10">
    <property type="entry name" value="Mog1/PsbP, alpha/beta/alpha sandwich"/>
    <property type="match status" value="1"/>
</dbReference>
<keyword evidence="5" id="KW-0862">Zinc</keyword>
<dbReference type="GO" id="GO:0046872">
    <property type="term" value="F:metal ion binding"/>
    <property type="evidence" value="ECO:0007669"/>
    <property type="project" value="UniProtKB-KW"/>
</dbReference>
<keyword evidence="2" id="KW-0645">Protease</keyword>
<organism evidence="9 10">
    <name type="scientific">Edaphobacter aggregans</name>
    <dbReference type="NCBI Taxonomy" id="570835"/>
    <lineage>
        <taxon>Bacteria</taxon>
        <taxon>Pseudomonadati</taxon>
        <taxon>Acidobacteriota</taxon>
        <taxon>Terriglobia</taxon>
        <taxon>Terriglobales</taxon>
        <taxon>Acidobacteriaceae</taxon>
        <taxon>Edaphobacter</taxon>
    </lineage>
</organism>
<evidence type="ECO:0000313" key="9">
    <source>
        <dbReference type="EMBL" id="RSL17765.1"/>
    </source>
</evidence>
<evidence type="ECO:0000256" key="2">
    <source>
        <dbReference type="ARBA" id="ARBA00022670"/>
    </source>
</evidence>
<evidence type="ECO:0000256" key="4">
    <source>
        <dbReference type="ARBA" id="ARBA00022801"/>
    </source>
</evidence>
<dbReference type="GO" id="GO:0016020">
    <property type="term" value="C:membrane"/>
    <property type="evidence" value="ECO:0007669"/>
    <property type="project" value="TreeGrafter"/>
</dbReference>
<evidence type="ECO:0000256" key="6">
    <source>
        <dbReference type="ARBA" id="ARBA00023049"/>
    </source>
</evidence>
<evidence type="ECO:0000256" key="5">
    <source>
        <dbReference type="ARBA" id="ARBA00022833"/>
    </source>
</evidence>
<feature type="domain" description="Peptidase M48" evidence="8">
    <location>
        <begin position="70"/>
        <end position="249"/>
    </location>
</feature>
<keyword evidence="7" id="KW-0732">Signal</keyword>
<evidence type="ECO:0000256" key="7">
    <source>
        <dbReference type="SAM" id="SignalP"/>
    </source>
</evidence>
<reference evidence="9 10" key="1">
    <citation type="submission" date="2018-12" db="EMBL/GenBank/DDBJ databases">
        <title>Sequencing of bacterial isolates from soil warming experiment in Harvard Forest, Massachusetts, USA.</title>
        <authorList>
            <person name="Deangelis K."/>
        </authorList>
    </citation>
    <scope>NUCLEOTIDE SEQUENCE [LARGE SCALE GENOMIC DNA]</scope>
    <source>
        <strain evidence="9 10">EB153</strain>
    </source>
</reference>
<keyword evidence="3" id="KW-0479">Metal-binding</keyword>
<protein>
    <submittedName>
        <fullName evidence="9">PsbP protein</fullName>
    </submittedName>
</protein>
<dbReference type="CDD" id="cd07333">
    <property type="entry name" value="M48C_bepA_like"/>
    <property type="match status" value="1"/>
</dbReference>
<evidence type="ECO:0000313" key="10">
    <source>
        <dbReference type="Proteomes" id="UP000269669"/>
    </source>
</evidence>
<dbReference type="Proteomes" id="UP000269669">
    <property type="component" value="Unassembled WGS sequence"/>
</dbReference>
<evidence type="ECO:0000256" key="1">
    <source>
        <dbReference type="ARBA" id="ARBA00001947"/>
    </source>
</evidence>
<dbReference type="RefSeq" id="WP_260472899.1">
    <property type="nucleotide sequence ID" value="NZ_RSDW01000001.1"/>
</dbReference>
<dbReference type="Pfam" id="PF01435">
    <property type="entry name" value="Peptidase_M48"/>
    <property type="match status" value="1"/>
</dbReference>
<gene>
    <name evidence="9" type="ORF">EDE15_3309</name>
</gene>
<evidence type="ECO:0000259" key="8">
    <source>
        <dbReference type="Pfam" id="PF01435"/>
    </source>
</evidence>
<comment type="caution">
    <text evidence="9">The sequence shown here is derived from an EMBL/GenBank/DDBJ whole genome shotgun (WGS) entry which is preliminary data.</text>
</comment>
<name>A0A428MLJ6_9BACT</name>
<dbReference type="InterPro" id="IPR001915">
    <property type="entry name" value="Peptidase_M48"/>
</dbReference>
<keyword evidence="10" id="KW-1185">Reference proteome</keyword>
<keyword evidence="4" id="KW-0378">Hydrolase</keyword>
<keyword evidence="6" id="KW-0482">Metalloprotease</keyword>
<dbReference type="EMBL" id="RSDW01000001">
    <property type="protein sequence ID" value="RSL17765.1"/>
    <property type="molecule type" value="Genomic_DNA"/>
</dbReference>
<evidence type="ECO:0000256" key="3">
    <source>
        <dbReference type="ARBA" id="ARBA00022723"/>
    </source>
</evidence>
<dbReference type="AlphaFoldDB" id="A0A428MLJ6"/>
<dbReference type="PANTHER" id="PTHR22726">
    <property type="entry name" value="METALLOENDOPEPTIDASE OMA1"/>
    <property type="match status" value="1"/>
</dbReference>
<dbReference type="Gene3D" id="3.30.2010.10">
    <property type="entry name" value="Metalloproteases ('zincins'), catalytic domain"/>
    <property type="match status" value="1"/>
</dbReference>
<comment type="cofactor">
    <cofactor evidence="1">
        <name>Zn(2+)</name>
        <dbReference type="ChEBI" id="CHEBI:29105"/>
    </cofactor>
</comment>